<comment type="caution">
    <text evidence="2">The sequence shown here is derived from an EMBL/GenBank/DDBJ whole genome shotgun (WGS) entry which is preliminary data.</text>
</comment>
<proteinExistence type="predicted"/>
<dbReference type="Proteomes" id="UP000824070">
    <property type="component" value="Unassembled WGS sequence"/>
</dbReference>
<keyword evidence="1" id="KW-0732">Signal</keyword>
<evidence type="ECO:0000256" key="1">
    <source>
        <dbReference type="SAM" id="SignalP"/>
    </source>
</evidence>
<feature type="signal peptide" evidence="1">
    <location>
        <begin position="1"/>
        <end position="19"/>
    </location>
</feature>
<evidence type="ECO:0000313" key="2">
    <source>
        <dbReference type="EMBL" id="HIU45516.1"/>
    </source>
</evidence>
<dbReference type="EMBL" id="DVMV01000037">
    <property type="protein sequence ID" value="HIU45516.1"/>
    <property type="molecule type" value="Genomic_DNA"/>
</dbReference>
<evidence type="ECO:0008006" key="4">
    <source>
        <dbReference type="Google" id="ProtNLM"/>
    </source>
</evidence>
<gene>
    <name evidence="2" type="ORF">IAC52_04385</name>
</gene>
<feature type="chain" id="PRO_5038920558" description="Lipoprotein" evidence="1">
    <location>
        <begin position="20"/>
        <end position="206"/>
    </location>
</feature>
<name>A0A9D1S3E8_9FIRM</name>
<dbReference type="PROSITE" id="PS51257">
    <property type="entry name" value="PROKAR_LIPOPROTEIN"/>
    <property type="match status" value="1"/>
</dbReference>
<reference evidence="2" key="2">
    <citation type="journal article" date="2021" name="PeerJ">
        <title>Extensive microbial diversity within the chicken gut microbiome revealed by metagenomics and culture.</title>
        <authorList>
            <person name="Gilroy R."/>
            <person name="Ravi A."/>
            <person name="Getino M."/>
            <person name="Pursley I."/>
            <person name="Horton D.L."/>
            <person name="Alikhan N.F."/>
            <person name="Baker D."/>
            <person name="Gharbi K."/>
            <person name="Hall N."/>
            <person name="Watson M."/>
            <person name="Adriaenssens E.M."/>
            <person name="Foster-Nyarko E."/>
            <person name="Jarju S."/>
            <person name="Secka A."/>
            <person name="Antonio M."/>
            <person name="Oren A."/>
            <person name="Chaudhuri R.R."/>
            <person name="La Ragione R."/>
            <person name="Hildebrand F."/>
            <person name="Pallen M.J."/>
        </authorList>
    </citation>
    <scope>NUCLEOTIDE SEQUENCE</scope>
    <source>
        <strain evidence="2">ChiGjej1B1-22543</strain>
    </source>
</reference>
<sequence>MKNKAICLMLLPLLASCGAGDGTCDTYDETYPTNINETGNFLLVKGYRKTCTCAEILNPEDFSTMLISVGEFEKTEDSVKIGFELTVAEGYDESDLDYLKRYALSISADSFAYRYSIYNEGESLVSPSFSLSGAGKEVVSIHLEAGLPSSNGESKSQYPRTSFIEFGFGAVDEEGDYEYPIRFGLFGNLREAFYFGDEVRTPAFPQ</sequence>
<evidence type="ECO:0000313" key="3">
    <source>
        <dbReference type="Proteomes" id="UP000824070"/>
    </source>
</evidence>
<reference evidence="2" key="1">
    <citation type="submission" date="2020-10" db="EMBL/GenBank/DDBJ databases">
        <authorList>
            <person name="Gilroy R."/>
        </authorList>
    </citation>
    <scope>NUCLEOTIDE SEQUENCE</scope>
    <source>
        <strain evidence="2">ChiGjej1B1-22543</strain>
    </source>
</reference>
<protein>
    <recommendedName>
        <fullName evidence="4">Lipoprotein</fullName>
    </recommendedName>
</protein>
<dbReference type="AlphaFoldDB" id="A0A9D1S3E8"/>
<accession>A0A9D1S3E8</accession>
<organism evidence="2 3">
    <name type="scientific">Candidatus Alloenteromonas pullicola</name>
    <dbReference type="NCBI Taxonomy" id="2840784"/>
    <lineage>
        <taxon>Bacteria</taxon>
        <taxon>Bacillati</taxon>
        <taxon>Bacillota</taxon>
        <taxon>Bacillota incertae sedis</taxon>
        <taxon>Candidatus Alloenteromonas</taxon>
    </lineage>
</organism>